<dbReference type="EMBL" id="CP157960">
    <property type="protein sequence ID" value="XBT92126.1"/>
    <property type="molecule type" value="Genomic_DNA"/>
</dbReference>
<gene>
    <name evidence="2" type="ORF">ABM479_15165</name>
</gene>
<evidence type="ECO:0000313" key="2">
    <source>
        <dbReference type="EMBL" id="XBT92126.1"/>
    </source>
</evidence>
<sequence length="325" mass="37251">MLLFRLPRIYFRDPFFVETLYRHTDILYPVQSNDHGSHWASPFTPQLAYNPVDPRLIRMTIPEFLQYSDELDIGSMETFFVFHMSRCGSTLLTQMLSSSDRFFVVSQPIIVNSALDRSYRGSFVDRSALTRAVLRCLVACAPRPSRYAVIKFESWNALYLEELLQTGVAQKWAFLHRNGVEVMVSIAAMPPLWLRNRRRIEPVISQHIRFDDDEEAVRLGSDKEYCARMLGALCLAAAQKRGFHATYMNYSSLPGAIFPLLSEQWGVSLSSTEIDAMVKRAERHSKDPAQVSPFVPDSHSKRKKADAGQISLAEKFIEPFRVQLF</sequence>
<dbReference type="AlphaFoldDB" id="A0AAU7RPQ9"/>
<evidence type="ECO:0000256" key="1">
    <source>
        <dbReference type="SAM" id="MobiDB-lite"/>
    </source>
</evidence>
<proteinExistence type="predicted"/>
<dbReference type="RefSeq" id="WP_349956549.1">
    <property type="nucleotide sequence ID" value="NZ_CP157960.1"/>
</dbReference>
<reference evidence="2" key="1">
    <citation type="submission" date="2024-06" db="EMBL/GenBank/DDBJ databases">
        <authorList>
            <person name="Li T."/>
            <person name="Gao R."/>
        </authorList>
    </citation>
    <scope>NUCLEOTIDE SEQUENCE</scope>
    <source>
        <strain evidence="2">ZPR3</strain>
    </source>
</reference>
<protein>
    <recommendedName>
        <fullName evidence="3">Sulfotransferase family protein</fullName>
    </recommendedName>
</protein>
<dbReference type="Gene3D" id="3.40.50.300">
    <property type="entry name" value="P-loop containing nucleotide triphosphate hydrolases"/>
    <property type="match status" value="1"/>
</dbReference>
<organism evidence="2">
    <name type="scientific">Rhizobium sp. ZPR3</name>
    <dbReference type="NCBI Taxonomy" id="3158967"/>
    <lineage>
        <taxon>Bacteria</taxon>
        <taxon>Pseudomonadati</taxon>
        <taxon>Pseudomonadota</taxon>
        <taxon>Alphaproteobacteria</taxon>
        <taxon>Hyphomicrobiales</taxon>
        <taxon>Rhizobiaceae</taxon>
        <taxon>Rhizobium/Agrobacterium group</taxon>
        <taxon>Rhizobium</taxon>
    </lineage>
</organism>
<dbReference type="InterPro" id="IPR027417">
    <property type="entry name" value="P-loop_NTPase"/>
</dbReference>
<accession>A0AAU7RPQ9</accession>
<name>A0AAU7RPQ9_9HYPH</name>
<feature type="region of interest" description="Disordered" evidence="1">
    <location>
        <begin position="282"/>
        <end position="306"/>
    </location>
</feature>
<evidence type="ECO:0008006" key="3">
    <source>
        <dbReference type="Google" id="ProtNLM"/>
    </source>
</evidence>
<dbReference type="SUPFAM" id="SSF52540">
    <property type="entry name" value="P-loop containing nucleoside triphosphate hydrolases"/>
    <property type="match status" value="1"/>
</dbReference>